<dbReference type="GO" id="GO:0008168">
    <property type="term" value="F:methyltransferase activity"/>
    <property type="evidence" value="ECO:0007669"/>
    <property type="project" value="UniProtKB-KW"/>
</dbReference>
<dbReference type="RefSeq" id="WP_191039628.1">
    <property type="nucleotide sequence ID" value="NZ_JACXAA010000004.1"/>
</dbReference>
<dbReference type="InterPro" id="IPR041698">
    <property type="entry name" value="Methyltransf_25"/>
</dbReference>
<dbReference type="Pfam" id="PF13649">
    <property type="entry name" value="Methyltransf_25"/>
    <property type="match status" value="1"/>
</dbReference>
<organism evidence="3 4">
    <name type="scientific">Spirosoma validum</name>
    <dbReference type="NCBI Taxonomy" id="2771355"/>
    <lineage>
        <taxon>Bacteria</taxon>
        <taxon>Pseudomonadati</taxon>
        <taxon>Bacteroidota</taxon>
        <taxon>Cytophagia</taxon>
        <taxon>Cytophagales</taxon>
        <taxon>Cytophagaceae</taxon>
        <taxon>Spirosoma</taxon>
    </lineage>
</organism>
<dbReference type="Gene3D" id="3.40.50.150">
    <property type="entry name" value="Vaccinia Virus protein VP39"/>
    <property type="match status" value="1"/>
</dbReference>
<feature type="domain" description="Methyltransferase" evidence="2">
    <location>
        <begin position="44"/>
        <end position="134"/>
    </location>
</feature>
<sequence length="208" mass="23318">MNDHGIGDLYEAIADWFDQNRNKNLVERNYLEALLQNRRPGASVLDLGCGSGEPIARFLIEQGCQVTGVDGSSNMIALCKNRFPDMEWIRADMQTLNLGRKYDAIIAWDSFFHLTHDAQRAMFSVFANHIQKDGMLLFTSGDEHGVAYGEMSGHTVYHASLASAEYHSLFERYGFEVLLHNVNDVTCGNRTVWLVKKTIGAVLTNGVE</sequence>
<gene>
    <name evidence="3" type="ORF">IC230_13900</name>
</gene>
<dbReference type="InterPro" id="IPR029063">
    <property type="entry name" value="SAM-dependent_MTases_sf"/>
</dbReference>
<dbReference type="Proteomes" id="UP000653797">
    <property type="component" value="Unassembled WGS sequence"/>
</dbReference>
<proteinExistence type="predicted"/>
<dbReference type="GO" id="GO:0032259">
    <property type="term" value="P:methylation"/>
    <property type="evidence" value="ECO:0007669"/>
    <property type="project" value="UniProtKB-KW"/>
</dbReference>
<dbReference type="EMBL" id="JACXAA010000004">
    <property type="protein sequence ID" value="MBD2753996.1"/>
    <property type="molecule type" value="Genomic_DNA"/>
</dbReference>
<dbReference type="AlphaFoldDB" id="A0A927B1S4"/>
<dbReference type="CDD" id="cd02440">
    <property type="entry name" value="AdoMet_MTases"/>
    <property type="match status" value="1"/>
</dbReference>
<dbReference type="PANTHER" id="PTHR43861">
    <property type="entry name" value="TRANS-ACONITATE 2-METHYLTRANSFERASE-RELATED"/>
    <property type="match status" value="1"/>
</dbReference>
<keyword evidence="4" id="KW-1185">Reference proteome</keyword>
<keyword evidence="3" id="KW-0489">Methyltransferase</keyword>
<evidence type="ECO:0000313" key="3">
    <source>
        <dbReference type="EMBL" id="MBD2753996.1"/>
    </source>
</evidence>
<reference evidence="3" key="1">
    <citation type="submission" date="2020-09" db="EMBL/GenBank/DDBJ databases">
        <authorList>
            <person name="Kim M.K."/>
        </authorList>
    </citation>
    <scope>NUCLEOTIDE SEQUENCE</scope>
    <source>
        <strain evidence="3">BT704</strain>
    </source>
</reference>
<keyword evidence="1" id="KW-0808">Transferase</keyword>
<comment type="caution">
    <text evidence="3">The sequence shown here is derived from an EMBL/GenBank/DDBJ whole genome shotgun (WGS) entry which is preliminary data.</text>
</comment>
<accession>A0A927B1S4</accession>
<evidence type="ECO:0000259" key="2">
    <source>
        <dbReference type="Pfam" id="PF13649"/>
    </source>
</evidence>
<dbReference type="SUPFAM" id="SSF53335">
    <property type="entry name" value="S-adenosyl-L-methionine-dependent methyltransferases"/>
    <property type="match status" value="1"/>
</dbReference>
<protein>
    <submittedName>
        <fullName evidence="3">Class I SAM-dependent methyltransferase</fullName>
    </submittedName>
</protein>
<name>A0A927B1S4_9BACT</name>
<evidence type="ECO:0000313" key="4">
    <source>
        <dbReference type="Proteomes" id="UP000653797"/>
    </source>
</evidence>
<evidence type="ECO:0000256" key="1">
    <source>
        <dbReference type="ARBA" id="ARBA00022679"/>
    </source>
</evidence>